<evidence type="ECO:0000313" key="3">
    <source>
        <dbReference type="Proteomes" id="UP001262410"/>
    </source>
</evidence>
<evidence type="ECO:0000256" key="1">
    <source>
        <dbReference type="SAM" id="MobiDB-lite"/>
    </source>
</evidence>
<comment type="caution">
    <text evidence="2">The sequence shown here is derived from an EMBL/GenBank/DDBJ whole genome shotgun (WGS) entry which is preliminary data.</text>
</comment>
<sequence>MLPEIDPVLDPDVLDRPLGEAAARLCRQLGIEPDWSPWAEEDWAEAEARDKPPGSPYAGQRRAGPETG</sequence>
<feature type="region of interest" description="Disordered" evidence="1">
    <location>
        <begin position="38"/>
        <end position="68"/>
    </location>
</feature>
<gene>
    <name evidence="2" type="ORF">E9232_000596</name>
</gene>
<proteinExistence type="predicted"/>
<dbReference type="EMBL" id="JAVDPW010000001">
    <property type="protein sequence ID" value="MDR6288097.1"/>
    <property type="molecule type" value="Genomic_DNA"/>
</dbReference>
<reference evidence="2 3" key="1">
    <citation type="submission" date="2023-07" db="EMBL/GenBank/DDBJ databases">
        <title>Sorghum-associated microbial communities from plants grown in Nebraska, USA.</title>
        <authorList>
            <person name="Schachtman D."/>
        </authorList>
    </citation>
    <scope>NUCLEOTIDE SEQUENCE [LARGE SCALE GENOMIC DNA]</scope>
    <source>
        <strain evidence="2 3">584</strain>
    </source>
</reference>
<dbReference type="RefSeq" id="WP_309792051.1">
    <property type="nucleotide sequence ID" value="NZ_JAVDPW010000001.1"/>
</dbReference>
<evidence type="ECO:0000313" key="2">
    <source>
        <dbReference type="EMBL" id="MDR6288097.1"/>
    </source>
</evidence>
<protein>
    <submittedName>
        <fullName evidence="2">Uncharacterized protein</fullName>
    </submittedName>
</protein>
<dbReference type="Proteomes" id="UP001262410">
    <property type="component" value="Unassembled WGS sequence"/>
</dbReference>
<organism evidence="2 3">
    <name type="scientific">Inquilinus ginsengisoli</name>
    <dbReference type="NCBI Taxonomy" id="363840"/>
    <lineage>
        <taxon>Bacteria</taxon>
        <taxon>Pseudomonadati</taxon>
        <taxon>Pseudomonadota</taxon>
        <taxon>Alphaproteobacteria</taxon>
        <taxon>Rhodospirillales</taxon>
        <taxon>Rhodospirillaceae</taxon>
        <taxon>Inquilinus</taxon>
    </lineage>
</organism>
<accession>A0ABU1JHI7</accession>
<keyword evidence="3" id="KW-1185">Reference proteome</keyword>
<name>A0ABU1JHI7_9PROT</name>